<keyword evidence="5" id="KW-0378">Hydrolase</keyword>
<dbReference type="PANTHER" id="PTHR34139:SF1">
    <property type="entry name" value="RNASE MJ1380-RELATED"/>
    <property type="match status" value="1"/>
</dbReference>
<keyword evidence="4" id="KW-0547">Nucleotide-binding</keyword>
<gene>
    <name evidence="6" type="ORF">CPY51_27010</name>
</gene>
<dbReference type="GO" id="GO:0110001">
    <property type="term" value="C:toxin-antitoxin complex"/>
    <property type="evidence" value="ECO:0007669"/>
    <property type="project" value="InterPro"/>
</dbReference>
<evidence type="ECO:0000313" key="6">
    <source>
        <dbReference type="EMBL" id="PZM09211.1"/>
    </source>
</evidence>
<accession>A0A2W4C8F1</accession>
<evidence type="ECO:0000256" key="4">
    <source>
        <dbReference type="ARBA" id="ARBA00022741"/>
    </source>
</evidence>
<name>A0A2W4C8F1_9HYPH</name>
<sequence length="111" mass="12894">MRDIEENIKLIFGYASGLNLESFERNKLVRDAVERCLSRISEAASKLGAFAEDRLPNHDWRSIRDFGNILRHEYERVDAEVVWKILTERLPSLLTEVESFVLPFPDGEETI</sequence>
<organism evidence="6 7">
    <name type="scientific">Rhizobium tubonense</name>
    <dbReference type="NCBI Taxonomy" id="484088"/>
    <lineage>
        <taxon>Bacteria</taxon>
        <taxon>Pseudomonadati</taxon>
        <taxon>Pseudomonadota</taxon>
        <taxon>Alphaproteobacteria</taxon>
        <taxon>Hyphomicrobiales</taxon>
        <taxon>Rhizobiaceae</taxon>
        <taxon>Rhizobium/Agrobacterium group</taxon>
        <taxon>Rhizobium</taxon>
    </lineage>
</organism>
<dbReference type="InterPro" id="IPR008201">
    <property type="entry name" value="HepT-like"/>
</dbReference>
<keyword evidence="2" id="KW-1277">Toxin-antitoxin system</keyword>
<dbReference type="InterPro" id="IPR051813">
    <property type="entry name" value="HepT_RNase_toxin"/>
</dbReference>
<dbReference type="GO" id="GO:0004540">
    <property type="term" value="F:RNA nuclease activity"/>
    <property type="evidence" value="ECO:0007669"/>
    <property type="project" value="InterPro"/>
</dbReference>
<dbReference type="EMBL" id="PCDP01000061">
    <property type="protein sequence ID" value="PZM09211.1"/>
    <property type="molecule type" value="Genomic_DNA"/>
</dbReference>
<evidence type="ECO:0000256" key="5">
    <source>
        <dbReference type="ARBA" id="ARBA00022801"/>
    </source>
</evidence>
<evidence type="ECO:0000256" key="3">
    <source>
        <dbReference type="ARBA" id="ARBA00022722"/>
    </source>
</evidence>
<dbReference type="AlphaFoldDB" id="A0A2W4C8F1"/>
<dbReference type="GO" id="GO:0000166">
    <property type="term" value="F:nucleotide binding"/>
    <property type="evidence" value="ECO:0007669"/>
    <property type="project" value="UniProtKB-KW"/>
</dbReference>
<dbReference type="GO" id="GO:0016787">
    <property type="term" value="F:hydrolase activity"/>
    <property type="evidence" value="ECO:0007669"/>
    <property type="project" value="UniProtKB-KW"/>
</dbReference>
<evidence type="ECO:0000256" key="2">
    <source>
        <dbReference type="ARBA" id="ARBA00022649"/>
    </source>
</evidence>
<dbReference type="Proteomes" id="UP000248925">
    <property type="component" value="Unassembled WGS sequence"/>
</dbReference>
<reference evidence="6 7" key="1">
    <citation type="journal article" date="2018" name="Sci. Rep.">
        <title>Rhizobium tumorigenes sp. nov., a novel plant tumorigenic bacterium isolated from cane gall tumors on thornless blackberry.</title>
        <authorList>
            <person name="Kuzmanovi N."/>
            <person name="Smalla K."/>
            <person name="Gronow S."/>
            <person name="PuBawska J."/>
        </authorList>
    </citation>
    <scope>NUCLEOTIDE SEQUENCE [LARGE SCALE GENOMIC DNA]</scope>
    <source>
        <strain evidence="6 7">CCBAU 85046</strain>
    </source>
</reference>
<keyword evidence="1" id="KW-0597">Phosphoprotein</keyword>
<proteinExistence type="predicted"/>
<keyword evidence="7" id="KW-1185">Reference proteome</keyword>
<comment type="caution">
    <text evidence="6">The sequence shown here is derived from an EMBL/GenBank/DDBJ whole genome shotgun (WGS) entry which is preliminary data.</text>
</comment>
<evidence type="ECO:0000256" key="1">
    <source>
        <dbReference type="ARBA" id="ARBA00022553"/>
    </source>
</evidence>
<evidence type="ECO:0000313" key="7">
    <source>
        <dbReference type="Proteomes" id="UP000248925"/>
    </source>
</evidence>
<dbReference type="OrthoDB" id="4829434at2"/>
<keyword evidence="3" id="KW-0540">Nuclease</keyword>
<dbReference type="Pfam" id="PF01934">
    <property type="entry name" value="HepT-like"/>
    <property type="match status" value="1"/>
</dbReference>
<dbReference type="PANTHER" id="PTHR34139">
    <property type="entry name" value="UPF0331 PROTEIN MJ0127"/>
    <property type="match status" value="1"/>
</dbReference>
<protein>
    <recommendedName>
        <fullName evidence="8">DUF86 domain-containing protein</fullName>
    </recommendedName>
</protein>
<evidence type="ECO:0008006" key="8">
    <source>
        <dbReference type="Google" id="ProtNLM"/>
    </source>
</evidence>